<dbReference type="EMBL" id="PDXJ01000026">
    <property type="protein sequence ID" value="TND51863.1"/>
    <property type="molecule type" value="Genomic_DNA"/>
</dbReference>
<dbReference type="PANTHER" id="PTHR13696">
    <property type="entry name" value="P-LOOP CONTAINING NUCLEOSIDE TRIPHOSPHATE HYDROLASE"/>
    <property type="match status" value="1"/>
</dbReference>
<gene>
    <name evidence="1" type="ORF">CF123_18515</name>
</gene>
<dbReference type="AlphaFoldDB" id="A0AAX2UNL2"/>
<comment type="caution">
    <text evidence="1">The sequence shown here is derived from an EMBL/GenBank/DDBJ whole genome shotgun (WGS) entry which is preliminary data.</text>
</comment>
<dbReference type="InterPro" id="IPR015223">
    <property type="entry name" value="MipZ"/>
</dbReference>
<dbReference type="PANTHER" id="PTHR13696:SF99">
    <property type="entry name" value="COBYRINIC ACID AC-DIAMIDE SYNTHASE"/>
    <property type="match status" value="1"/>
</dbReference>
<protein>
    <submittedName>
        <fullName evidence="1">Uncharacterized protein</fullName>
    </submittedName>
</protein>
<organism evidence="1 2">
    <name type="scientific">Aeromonas veronii</name>
    <dbReference type="NCBI Taxonomy" id="654"/>
    <lineage>
        <taxon>Bacteria</taxon>
        <taxon>Pseudomonadati</taxon>
        <taxon>Pseudomonadota</taxon>
        <taxon>Gammaproteobacteria</taxon>
        <taxon>Aeromonadales</taxon>
        <taxon>Aeromonadaceae</taxon>
        <taxon>Aeromonas</taxon>
    </lineage>
</organism>
<reference evidence="1" key="1">
    <citation type="submission" date="2017-10" db="EMBL/GenBank/DDBJ databases">
        <authorList>
            <person name="Colston S.M."/>
            <person name="Graf J."/>
        </authorList>
    </citation>
    <scope>NUCLEOTIDE SEQUENCE</scope>
    <source>
        <strain evidence="1">BAQ071013-135</strain>
    </source>
</reference>
<reference evidence="1" key="2">
    <citation type="journal article" date="2019" name="PLoS ONE">
        <title>Identification and characterization of putative Aeromonas spp. T3SS effectors.</title>
        <authorList>
            <person name="Rangel L.T."/>
            <person name="Marden J."/>
            <person name="Colston S."/>
            <person name="Setubal J.C."/>
            <person name="Graf J."/>
            <person name="Gogarten J.P."/>
        </authorList>
    </citation>
    <scope>NUCLEOTIDE SEQUENCE</scope>
    <source>
        <strain evidence="1">BAQ071013-135</strain>
    </source>
</reference>
<dbReference type="InterPro" id="IPR027417">
    <property type="entry name" value="P-loop_NTPase"/>
</dbReference>
<name>A0AAX2UNL2_AERVE</name>
<sequence>MRKGKIVTLATQKGGTGKSTIALNIGHALHCKGVRVAIVDSDEQASAVSFYGQRRITANESELVDFDMGFPEVAKISSNAPYRKQLERITEFYDVVIVDTKGEFDQFQHDLLRMSDYVISPVQASEFDLEPTKLVRDAVSHENTQREADEQLGLSYVLSKVNPSANSTKHVARLIGDMGCHLMSRSIRTADVISAVSALGFTILDAAKNTSMINQVINKRRHPSERASFDKDQVLDIAESVNQIADELMERLK</sequence>
<dbReference type="SUPFAM" id="SSF52540">
    <property type="entry name" value="P-loop containing nucleoside triphosphate hydrolases"/>
    <property type="match status" value="1"/>
</dbReference>
<dbReference type="Pfam" id="PF09140">
    <property type="entry name" value="MipZ"/>
    <property type="match status" value="1"/>
</dbReference>
<dbReference type="Proteomes" id="UP000796104">
    <property type="component" value="Unassembled WGS sequence"/>
</dbReference>
<dbReference type="Gene3D" id="3.40.50.300">
    <property type="entry name" value="P-loop containing nucleotide triphosphate hydrolases"/>
    <property type="match status" value="1"/>
</dbReference>
<accession>A0AAX2UNL2</accession>
<dbReference type="RefSeq" id="WP_139495310.1">
    <property type="nucleotide sequence ID" value="NZ_AP027934.1"/>
</dbReference>
<evidence type="ECO:0000313" key="2">
    <source>
        <dbReference type="Proteomes" id="UP000796104"/>
    </source>
</evidence>
<evidence type="ECO:0000313" key="1">
    <source>
        <dbReference type="EMBL" id="TND51863.1"/>
    </source>
</evidence>
<dbReference type="CDD" id="cd02042">
    <property type="entry name" value="ParAB_family"/>
    <property type="match status" value="1"/>
</dbReference>
<proteinExistence type="predicted"/>
<dbReference type="InterPro" id="IPR050678">
    <property type="entry name" value="DNA_Partitioning_ATPase"/>
</dbReference>